<dbReference type="EMBL" id="UINC01087977">
    <property type="protein sequence ID" value="SVC37804.1"/>
    <property type="molecule type" value="Genomic_DNA"/>
</dbReference>
<reference evidence="1" key="1">
    <citation type="submission" date="2018-05" db="EMBL/GenBank/DDBJ databases">
        <authorList>
            <person name="Lanie J.A."/>
            <person name="Ng W.-L."/>
            <person name="Kazmierczak K.M."/>
            <person name="Andrzejewski T.M."/>
            <person name="Davidsen T.M."/>
            <person name="Wayne K.J."/>
            <person name="Tettelin H."/>
            <person name="Glass J.I."/>
            <person name="Rusch D."/>
            <person name="Podicherti R."/>
            <person name="Tsui H.-C.T."/>
            <person name="Winkler M.E."/>
        </authorList>
    </citation>
    <scope>NUCLEOTIDE SEQUENCE</scope>
</reference>
<dbReference type="AlphaFoldDB" id="A0A382LLV0"/>
<evidence type="ECO:0000313" key="1">
    <source>
        <dbReference type="EMBL" id="SVC37804.1"/>
    </source>
</evidence>
<protein>
    <submittedName>
        <fullName evidence="1">Uncharacterized protein</fullName>
    </submittedName>
</protein>
<gene>
    <name evidence="1" type="ORF">METZ01_LOCUS290658</name>
</gene>
<organism evidence="1">
    <name type="scientific">marine metagenome</name>
    <dbReference type="NCBI Taxonomy" id="408172"/>
    <lineage>
        <taxon>unclassified sequences</taxon>
        <taxon>metagenomes</taxon>
        <taxon>ecological metagenomes</taxon>
    </lineage>
</organism>
<name>A0A382LLV0_9ZZZZ</name>
<accession>A0A382LLV0</accession>
<feature type="non-terminal residue" evidence="1">
    <location>
        <position position="1"/>
    </location>
</feature>
<proteinExistence type="predicted"/>
<sequence>RYRQTLLEARSGNDKLGPAWKMLYELSQYLSSFNHPRAKPLVPEEIEIAVQALPSYLSDKADSAKHWPFSDVTLENIKGARNRGFKTLTGNRARSAYSFLSGQPIISDGDSVYEVWVRPILLPKR</sequence>